<keyword evidence="1" id="KW-0812">Transmembrane</keyword>
<keyword evidence="1" id="KW-1133">Transmembrane helix</keyword>
<dbReference type="EMBL" id="CAEZUG010000075">
    <property type="protein sequence ID" value="CAB4599469.1"/>
    <property type="molecule type" value="Genomic_DNA"/>
</dbReference>
<organism evidence="2">
    <name type="scientific">freshwater metagenome</name>
    <dbReference type="NCBI Taxonomy" id="449393"/>
    <lineage>
        <taxon>unclassified sequences</taxon>
        <taxon>metagenomes</taxon>
        <taxon>ecological metagenomes</taxon>
    </lineage>
</organism>
<accession>A0A6J6GHW9</accession>
<evidence type="ECO:0000313" key="4">
    <source>
        <dbReference type="EMBL" id="CAB4742017.1"/>
    </source>
</evidence>
<gene>
    <name evidence="2" type="ORF">UFOPK1795_01087</name>
    <name evidence="3" type="ORF">UFOPK2275_00642</name>
    <name evidence="4" type="ORF">UFOPK2816_00341</name>
</gene>
<dbReference type="EMBL" id="CAEZWQ010000062">
    <property type="protein sequence ID" value="CAB4662660.1"/>
    <property type="molecule type" value="Genomic_DNA"/>
</dbReference>
<evidence type="ECO:0000313" key="2">
    <source>
        <dbReference type="EMBL" id="CAB4599469.1"/>
    </source>
</evidence>
<proteinExistence type="predicted"/>
<name>A0A6J6GHW9_9ZZZZ</name>
<feature type="transmembrane region" description="Helical" evidence="1">
    <location>
        <begin position="7"/>
        <end position="26"/>
    </location>
</feature>
<reference evidence="2" key="1">
    <citation type="submission" date="2020-05" db="EMBL/GenBank/DDBJ databases">
        <authorList>
            <person name="Chiriac C."/>
            <person name="Salcher M."/>
            <person name="Ghai R."/>
            <person name="Kavagutti S V."/>
        </authorList>
    </citation>
    <scope>NUCLEOTIDE SEQUENCE</scope>
</reference>
<evidence type="ECO:0000313" key="3">
    <source>
        <dbReference type="EMBL" id="CAB4662660.1"/>
    </source>
</evidence>
<sequence>MAINDDAAFWSILAYLLSGLVFWGGAGALGDHFLGTHFLLIGGLLLGLGSSFWLIWLRFLKN</sequence>
<feature type="transmembrane region" description="Helical" evidence="1">
    <location>
        <begin position="38"/>
        <end position="57"/>
    </location>
</feature>
<protein>
    <submittedName>
        <fullName evidence="2">Unannotated protein</fullName>
    </submittedName>
</protein>
<dbReference type="AlphaFoldDB" id="A0A6J6GHW9"/>
<dbReference type="EMBL" id="CAEZZB010000023">
    <property type="protein sequence ID" value="CAB4742017.1"/>
    <property type="molecule type" value="Genomic_DNA"/>
</dbReference>
<evidence type="ECO:0000256" key="1">
    <source>
        <dbReference type="SAM" id="Phobius"/>
    </source>
</evidence>
<keyword evidence="1" id="KW-0472">Membrane</keyword>